<dbReference type="OrthoDB" id="9824201at2"/>
<evidence type="ECO:0000313" key="2">
    <source>
        <dbReference type="Proteomes" id="UP000008637"/>
    </source>
</evidence>
<dbReference type="HOGENOM" id="CLU_098620_4_0_14"/>
<evidence type="ECO:0000313" key="1">
    <source>
        <dbReference type="EMBL" id="CBY92574.1"/>
    </source>
</evidence>
<dbReference type="Proteomes" id="UP000008637">
    <property type="component" value="Chromosome"/>
</dbReference>
<sequence length="202" mass="22601">MEFTSFKLAGALGATAATSAGAYGVYHFSSGNGSTIKEHLLSTLEGKKVFIGDYSERASFKTKYDSFQSKPKKDNKDLPFDQLESWCQEKSSAPYSESNVKLSSEIETYCFFNVKTLLQELEGRKLKSDKGESDQEWVTAWNHYNTKKEEMKLTVATTDNKLNGTADTEGGKALYAWCTSTANKKMYEADSLLSAFKEWCTK</sequence>
<protein>
    <submittedName>
        <fullName evidence="1">Uncharacterized protein</fullName>
    </submittedName>
</protein>
<gene>
    <name evidence="1" type="ordered locus">HF1_05660</name>
</gene>
<dbReference type="EMBL" id="FR773153">
    <property type="protein sequence ID" value="CBY92574.1"/>
    <property type="molecule type" value="Genomic_DNA"/>
</dbReference>
<accession>E8ZHF3</accession>
<dbReference type="AlphaFoldDB" id="E8ZHF3"/>
<reference evidence="1 2" key="1">
    <citation type="journal article" date="2011" name="J. Bacteriol.">
        <title>Complete genome sequence of Mycoplasma haemofelis, a hemotropic mycoplasma.</title>
        <authorList>
            <person name="Barker E.N."/>
            <person name="Helps C.R."/>
            <person name="Peters I.R."/>
            <person name="Darby A.C."/>
            <person name="Radford A.D."/>
            <person name="Tasker S."/>
        </authorList>
    </citation>
    <scope>NUCLEOTIDE SEQUENCE [LARGE SCALE GENOMIC DNA]</scope>
    <source>
        <strain evidence="1 2">Langford 1</strain>
    </source>
</reference>
<organism evidence="1 2">
    <name type="scientific">Mycoplasma haemofelis (strain Langford 1)</name>
    <name type="common">Haemobartonella felis</name>
    <dbReference type="NCBI Taxonomy" id="941640"/>
    <lineage>
        <taxon>Bacteria</taxon>
        <taxon>Bacillati</taxon>
        <taxon>Mycoplasmatota</taxon>
        <taxon>Mollicutes</taxon>
        <taxon>Mycoplasmataceae</taxon>
        <taxon>Mycoplasma</taxon>
    </lineage>
</organism>
<keyword evidence="2" id="KW-1185">Reference proteome</keyword>
<proteinExistence type="predicted"/>
<dbReference type="KEGG" id="mha:HF1_05660"/>
<name>E8ZHF3_MYCHL</name>